<dbReference type="AlphaFoldDB" id="A0A2H1WH43"/>
<evidence type="ECO:0000313" key="1">
    <source>
        <dbReference type="EMBL" id="SOQ52389.1"/>
    </source>
</evidence>
<proteinExistence type="predicted"/>
<reference evidence="1" key="1">
    <citation type="submission" date="2016-07" db="EMBL/GenBank/DDBJ databases">
        <authorList>
            <person name="Bretaudeau A."/>
        </authorList>
    </citation>
    <scope>NUCLEOTIDE SEQUENCE</scope>
    <source>
        <strain evidence="1">Rice</strain>
        <tissue evidence="1">Whole body</tissue>
    </source>
</reference>
<accession>A0A2H1WH43</accession>
<protein>
    <submittedName>
        <fullName evidence="1">SFRICE_025760</fullName>
    </submittedName>
</protein>
<name>A0A2H1WH43_SPOFR</name>
<sequence length="71" mass="8034">MCADQALCLHYTSLQYRRRAAHIWPVSLRTMRDLPASSEMTSRIFHKSGVREARSVIKVAAVLTVYLTGGR</sequence>
<organism evidence="1">
    <name type="scientific">Spodoptera frugiperda</name>
    <name type="common">Fall armyworm</name>
    <dbReference type="NCBI Taxonomy" id="7108"/>
    <lineage>
        <taxon>Eukaryota</taxon>
        <taxon>Metazoa</taxon>
        <taxon>Ecdysozoa</taxon>
        <taxon>Arthropoda</taxon>
        <taxon>Hexapoda</taxon>
        <taxon>Insecta</taxon>
        <taxon>Pterygota</taxon>
        <taxon>Neoptera</taxon>
        <taxon>Endopterygota</taxon>
        <taxon>Lepidoptera</taxon>
        <taxon>Glossata</taxon>
        <taxon>Ditrysia</taxon>
        <taxon>Noctuoidea</taxon>
        <taxon>Noctuidae</taxon>
        <taxon>Amphipyrinae</taxon>
        <taxon>Spodoptera</taxon>
    </lineage>
</organism>
<dbReference type="EMBL" id="ODYU01008636">
    <property type="protein sequence ID" value="SOQ52389.1"/>
    <property type="molecule type" value="Genomic_DNA"/>
</dbReference>
<gene>
    <name evidence="1" type="ORF">SFRICE_025760</name>
</gene>